<organism evidence="1 2">
    <name type="scientific">Anas platyrhynchos</name>
    <name type="common">Mallard</name>
    <name type="synonym">Anas boschas</name>
    <dbReference type="NCBI Taxonomy" id="8839"/>
    <lineage>
        <taxon>Eukaryota</taxon>
        <taxon>Metazoa</taxon>
        <taxon>Chordata</taxon>
        <taxon>Craniata</taxon>
        <taxon>Vertebrata</taxon>
        <taxon>Euteleostomi</taxon>
        <taxon>Archelosauria</taxon>
        <taxon>Archosauria</taxon>
        <taxon>Dinosauria</taxon>
        <taxon>Saurischia</taxon>
        <taxon>Theropoda</taxon>
        <taxon>Coelurosauria</taxon>
        <taxon>Aves</taxon>
        <taxon>Neognathae</taxon>
        <taxon>Galloanserae</taxon>
        <taxon>Anseriformes</taxon>
        <taxon>Anatidae</taxon>
        <taxon>Anatinae</taxon>
        <taxon>Anas</taxon>
    </lineage>
</organism>
<protein>
    <submittedName>
        <fullName evidence="1">Uncharacterized protein</fullName>
    </submittedName>
</protein>
<keyword evidence="2" id="KW-1185">Reference proteome</keyword>
<evidence type="ECO:0000313" key="2">
    <source>
        <dbReference type="Proteomes" id="UP000296049"/>
    </source>
</evidence>
<evidence type="ECO:0000313" key="1">
    <source>
        <dbReference type="EMBL" id="EOB07612.1"/>
    </source>
</evidence>
<dbReference type="Proteomes" id="UP000296049">
    <property type="component" value="Unassembled WGS sequence"/>
</dbReference>
<proteinExistence type="predicted"/>
<sequence>MPYNVCFGQDGEKQLREQRTQRLFRFPHTEIFAPSTQVFNQKLIKEQEKEEMYISLILILLACGEDHGRKLHQIKHFDKLLSSAPFKLVCLQDVVRKAQLQQARASSVPLGHGNNESPSSVTFTVQMAVGSVKLMFHPAAALVGSATADELDLLLLAFTRDQSTVSPILSFLMGVSCASLAVAQLQPEEQLEASSGPSNWLVETPLGGIPLCVSIITKEKREERKCEEPLMNTALPCENRVAAIKRACGRISVLSPFRYRGCAQDHRLFTCSNSQLGIWWLNTASSVSSLFWKTQKTMVVCIWTPTATPPRQVRLLRMQDLQAQRAADKEQAIKQLS</sequence>
<dbReference type="EMBL" id="KB742515">
    <property type="protein sequence ID" value="EOB07612.1"/>
    <property type="molecule type" value="Genomic_DNA"/>
</dbReference>
<name>R0KCG1_ANAPL</name>
<gene>
    <name evidence="1" type="ORF">Anapl_06818</name>
</gene>
<dbReference type="AlphaFoldDB" id="R0KCG1"/>
<accession>R0KCG1</accession>
<reference evidence="2" key="1">
    <citation type="journal article" date="2013" name="Nat. Genet.">
        <title>The duck genome and transcriptome provide insight into an avian influenza virus reservoir species.</title>
        <authorList>
            <person name="Huang Y."/>
            <person name="Li Y."/>
            <person name="Burt D.W."/>
            <person name="Chen H."/>
            <person name="Zhang Y."/>
            <person name="Qian W."/>
            <person name="Kim H."/>
            <person name="Gan S."/>
            <person name="Zhao Y."/>
            <person name="Li J."/>
            <person name="Yi K."/>
            <person name="Feng H."/>
            <person name="Zhu P."/>
            <person name="Li B."/>
            <person name="Liu Q."/>
            <person name="Fairley S."/>
            <person name="Magor K.E."/>
            <person name="Du Z."/>
            <person name="Hu X."/>
            <person name="Goodman L."/>
            <person name="Tafer H."/>
            <person name="Vignal A."/>
            <person name="Lee T."/>
            <person name="Kim K.W."/>
            <person name="Sheng Z."/>
            <person name="An Y."/>
            <person name="Searle S."/>
            <person name="Herrero J."/>
            <person name="Groenen M.A."/>
            <person name="Crooijmans R.P."/>
            <person name="Faraut T."/>
            <person name="Cai Q."/>
            <person name="Webster R.G."/>
            <person name="Aldridge J.R."/>
            <person name="Warren W.C."/>
            <person name="Bartschat S."/>
            <person name="Kehr S."/>
            <person name="Marz M."/>
            <person name="Stadler P.F."/>
            <person name="Smith J."/>
            <person name="Kraus R.H."/>
            <person name="Zhao Y."/>
            <person name="Ren L."/>
            <person name="Fei J."/>
            <person name="Morisson M."/>
            <person name="Kaiser P."/>
            <person name="Griffin D.K."/>
            <person name="Rao M."/>
            <person name="Pitel F."/>
            <person name="Wang J."/>
            <person name="Li N."/>
        </authorList>
    </citation>
    <scope>NUCLEOTIDE SEQUENCE [LARGE SCALE GENOMIC DNA]</scope>
</reference>